<organism evidence="2 3">
    <name type="scientific">Portunus trituberculatus</name>
    <name type="common">Swimming crab</name>
    <name type="synonym">Neptunus trituberculatus</name>
    <dbReference type="NCBI Taxonomy" id="210409"/>
    <lineage>
        <taxon>Eukaryota</taxon>
        <taxon>Metazoa</taxon>
        <taxon>Ecdysozoa</taxon>
        <taxon>Arthropoda</taxon>
        <taxon>Crustacea</taxon>
        <taxon>Multicrustacea</taxon>
        <taxon>Malacostraca</taxon>
        <taxon>Eumalacostraca</taxon>
        <taxon>Eucarida</taxon>
        <taxon>Decapoda</taxon>
        <taxon>Pleocyemata</taxon>
        <taxon>Brachyura</taxon>
        <taxon>Eubrachyura</taxon>
        <taxon>Portunoidea</taxon>
        <taxon>Portunidae</taxon>
        <taxon>Portuninae</taxon>
        <taxon>Portunus</taxon>
    </lineage>
</organism>
<comment type="caution">
    <text evidence="2">The sequence shown here is derived from an EMBL/GenBank/DDBJ whole genome shotgun (WGS) entry which is preliminary data.</text>
</comment>
<accession>A0A5B7EAQ2</accession>
<dbReference type="EMBL" id="VSRR010002306">
    <property type="protein sequence ID" value="MPC30718.1"/>
    <property type="molecule type" value="Genomic_DNA"/>
</dbReference>
<protein>
    <submittedName>
        <fullName evidence="2">Uncharacterized protein</fullName>
    </submittedName>
</protein>
<feature type="region of interest" description="Disordered" evidence="1">
    <location>
        <begin position="1"/>
        <end position="21"/>
    </location>
</feature>
<proteinExistence type="predicted"/>
<gene>
    <name evidence="2" type="ORF">E2C01_023987</name>
</gene>
<name>A0A5B7EAQ2_PORTR</name>
<dbReference type="AlphaFoldDB" id="A0A5B7EAQ2"/>
<sequence>MDTHTSNSVRGRGAERMQDGQAPLVARGSGRHAGRPHQSILYHSIERTLSPPHHLANESLDDGALVVPRLSIVLAHPPSGLPLLCAVLQRHLEHVSWTQPSKPLDSCQPNHNCYPHCTAWLDLITQGLPTSECADELLNLHLQGTQGLSALPVARPHIAQRRRLFLPRGQGVRISH</sequence>
<evidence type="ECO:0000313" key="2">
    <source>
        <dbReference type="EMBL" id="MPC30718.1"/>
    </source>
</evidence>
<reference evidence="2 3" key="1">
    <citation type="submission" date="2019-05" db="EMBL/GenBank/DDBJ databases">
        <title>Another draft genome of Portunus trituberculatus and its Hox gene families provides insights of decapod evolution.</title>
        <authorList>
            <person name="Jeong J.-H."/>
            <person name="Song I."/>
            <person name="Kim S."/>
            <person name="Choi T."/>
            <person name="Kim D."/>
            <person name="Ryu S."/>
            <person name="Kim W."/>
        </authorList>
    </citation>
    <scope>NUCLEOTIDE SEQUENCE [LARGE SCALE GENOMIC DNA]</scope>
    <source>
        <tissue evidence="2">Muscle</tissue>
    </source>
</reference>
<evidence type="ECO:0000256" key="1">
    <source>
        <dbReference type="SAM" id="MobiDB-lite"/>
    </source>
</evidence>
<keyword evidence="3" id="KW-1185">Reference proteome</keyword>
<evidence type="ECO:0000313" key="3">
    <source>
        <dbReference type="Proteomes" id="UP000324222"/>
    </source>
</evidence>
<dbReference type="Proteomes" id="UP000324222">
    <property type="component" value="Unassembled WGS sequence"/>
</dbReference>